<feature type="transmembrane region" description="Helical" evidence="1">
    <location>
        <begin position="12"/>
        <end position="32"/>
    </location>
</feature>
<name>A0A481YPE4_9VIRU</name>
<dbReference type="EMBL" id="MK500299">
    <property type="protein sequence ID" value="QBK84837.1"/>
    <property type="molecule type" value="Genomic_DNA"/>
</dbReference>
<gene>
    <name evidence="2" type="ORF">LCDPAC02_00360</name>
</gene>
<feature type="transmembrane region" description="Helical" evidence="1">
    <location>
        <begin position="38"/>
        <end position="58"/>
    </location>
</feature>
<accession>A0A481YPE4</accession>
<feature type="transmembrane region" description="Helical" evidence="1">
    <location>
        <begin position="94"/>
        <end position="116"/>
    </location>
</feature>
<proteinExistence type="predicted"/>
<sequence>MDNNINIIKSMYIIAIILWIAFAYALMPYYIFINPISLLIIVVVSSVLLINAVFISTENEDYINIRKTKFEFLIFVIITIIVAIYRFSKMKGEIFNKIIIGVVIALTLFFIPIINVPIKNNIKNHLDNILIILALGILLYIIASTAAIKCKCQNMLEKKEFKI</sequence>
<keyword evidence="1" id="KW-1133">Transmembrane helix</keyword>
<organism evidence="2">
    <name type="scientific">Pithovirus LCDPAC02</name>
    <dbReference type="NCBI Taxonomy" id="2506601"/>
    <lineage>
        <taxon>Viruses</taxon>
        <taxon>Pithoviruses</taxon>
    </lineage>
</organism>
<reference evidence="2" key="1">
    <citation type="journal article" date="2019" name="MBio">
        <title>Virus Genomes from Deep Sea Sediments Expand the Ocean Megavirome and Support Independent Origins of Viral Gigantism.</title>
        <authorList>
            <person name="Backstrom D."/>
            <person name="Yutin N."/>
            <person name="Jorgensen S.L."/>
            <person name="Dharamshi J."/>
            <person name="Homa F."/>
            <person name="Zaremba-Niedwiedzka K."/>
            <person name="Spang A."/>
            <person name="Wolf Y.I."/>
            <person name="Koonin E.V."/>
            <person name="Ettema T.J."/>
        </authorList>
    </citation>
    <scope>NUCLEOTIDE SEQUENCE</scope>
</reference>
<evidence type="ECO:0000313" key="2">
    <source>
        <dbReference type="EMBL" id="QBK84837.1"/>
    </source>
</evidence>
<evidence type="ECO:0000256" key="1">
    <source>
        <dbReference type="SAM" id="Phobius"/>
    </source>
</evidence>
<protein>
    <submittedName>
        <fullName evidence="2">Uncharacterized protein</fullName>
    </submittedName>
</protein>
<keyword evidence="1" id="KW-0472">Membrane</keyword>
<feature type="transmembrane region" description="Helical" evidence="1">
    <location>
        <begin position="70"/>
        <end position="88"/>
    </location>
</feature>
<keyword evidence="1" id="KW-0812">Transmembrane</keyword>
<feature type="transmembrane region" description="Helical" evidence="1">
    <location>
        <begin position="128"/>
        <end position="148"/>
    </location>
</feature>